<keyword evidence="5" id="KW-0676">Redox-active center</keyword>
<dbReference type="Pfam" id="PF00085">
    <property type="entry name" value="Thioredoxin"/>
    <property type="match status" value="1"/>
</dbReference>
<keyword evidence="8" id="KW-1185">Reference proteome</keyword>
<dbReference type="AlphaFoldDB" id="A0A517ZE24"/>
<dbReference type="InterPro" id="IPR017937">
    <property type="entry name" value="Thioredoxin_CS"/>
</dbReference>
<dbReference type="EMBL" id="CP036275">
    <property type="protein sequence ID" value="QDU40728.1"/>
    <property type="molecule type" value="Genomic_DNA"/>
</dbReference>
<evidence type="ECO:0000256" key="1">
    <source>
        <dbReference type="ARBA" id="ARBA00008987"/>
    </source>
</evidence>
<evidence type="ECO:0000313" key="8">
    <source>
        <dbReference type="Proteomes" id="UP000320496"/>
    </source>
</evidence>
<evidence type="ECO:0000256" key="2">
    <source>
        <dbReference type="ARBA" id="ARBA00022448"/>
    </source>
</evidence>
<dbReference type="GO" id="GO:0006950">
    <property type="term" value="P:response to stress"/>
    <property type="evidence" value="ECO:0007669"/>
    <property type="project" value="UniProtKB-ARBA"/>
</dbReference>
<accession>A0A517ZE24</accession>
<dbReference type="Gene3D" id="1.25.40.10">
    <property type="entry name" value="Tetratricopeptide repeat domain"/>
    <property type="match status" value="2"/>
</dbReference>
<dbReference type="Pfam" id="PF14559">
    <property type="entry name" value="TPR_19"/>
    <property type="match status" value="1"/>
</dbReference>
<dbReference type="InterPro" id="IPR036249">
    <property type="entry name" value="Thioredoxin-like_sf"/>
</dbReference>
<evidence type="ECO:0000256" key="3">
    <source>
        <dbReference type="ARBA" id="ARBA00022982"/>
    </source>
</evidence>
<dbReference type="OrthoDB" id="9790390at2"/>
<evidence type="ECO:0000256" key="5">
    <source>
        <dbReference type="ARBA" id="ARBA00023284"/>
    </source>
</evidence>
<proteinExistence type="inferred from homology"/>
<dbReference type="PROSITE" id="PS00194">
    <property type="entry name" value="THIOREDOXIN_1"/>
    <property type="match status" value="1"/>
</dbReference>
<dbReference type="PROSITE" id="PS51352">
    <property type="entry name" value="THIOREDOXIN_2"/>
    <property type="match status" value="1"/>
</dbReference>
<dbReference type="FunFam" id="3.40.30.10:FF:000001">
    <property type="entry name" value="Thioredoxin"/>
    <property type="match status" value="1"/>
</dbReference>
<dbReference type="SUPFAM" id="SSF48452">
    <property type="entry name" value="TPR-like"/>
    <property type="match status" value="1"/>
</dbReference>
<organism evidence="7 8">
    <name type="scientific">Maioricimonas rarisocia</name>
    <dbReference type="NCBI Taxonomy" id="2528026"/>
    <lineage>
        <taxon>Bacteria</taxon>
        <taxon>Pseudomonadati</taxon>
        <taxon>Planctomycetota</taxon>
        <taxon>Planctomycetia</taxon>
        <taxon>Planctomycetales</taxon>
        <taxon>Planctomycetaceae</taxon>
        <taxon>Maioricimonas</taxon>
    </lineage>
</organism>
<comment type="similarity">
    <text evidence="1">Belongs to the thioredoxin family.</text>
</comment>
<dbReference type="Pfam" id="PF14561">
    <property type="entry name" value="TPR_20"/>
    <property type="match status" value="1"/>
</dbReference>
<dbReference type="InterPro" id="IPR013766">
    <property type="entry name" value="Thioredoxin_domain"/>
</dbReference>
<dbReference type="Proteomes" id="UP000320496">
    <property type="component" value="Chromosome"/>
</dbReference>
<evidence type="ECO:0000313" key="7">
    <source>
        <dbReference type="EMBL" id="QDU40728.1"/>
    </source>
</evidence>
<dbReference type="InterPro" id="IPR011990">
    <property type="entry name" value="TPR-like_helical_dom_sf"/>
</dbReference>
<evidence type="ECO:0000256" key="4">
    <source>
        <dbReference type="ARBA" id="ARBA00023157"/>
    </source>
</evidence>
<keyword evidence="4" id="KW-1015">Disulfide bond</keyword>
<reference evidence="7 8" key="1">
    <citation type="submission" date="2019-02" db="EMBL/GenBank/DDBJ databases">
        <title>Deep-cultivation of Planctomycetes and their phenomic and genomic characterization uncovers novel biology.</title>
        <authorList>
            <person name="Wiegand S."/>
            <person name="Jogler M."/>
            <person name="Boedeker C."/>
            <person name="Pinto D."/>
            <person name="Vollmers J."/>
            <person name="Rivas-Marin E."/>
            <person name="Kohn T."/>
            <person name="Peeters S.H."/>
            <person name="Heuer A."/>
            <person name="Rast P."/>
            <person name="Oberbeckmann S."/>
            <person name="Bunk B."/>
            <person name="Jeske O."/>
            <person name="Meyerdierks A."/>
            <person name="Storesund J.E."/>
            <person name="Kallscheuer N."/>
            <person name="Luecker S."/>
            <person name="Lage O.M."/>
            <person name="Pohl T."/>
            <person name="Merkel B.J."/>
            <person name="Hornburger P."/>
            <person name="Mueller R.-W."/>
            <person name="Bruemmer F."/>
            <person name="Labrenz M."/>
            <person name="Spormann A.M."/>
            <person name="Op den Camp H."/>
            <person name="Overmann J."/>
            <person name="Amann R."/>
            <person name="Jetten M.S.M."/>
            <person name="Mascher T."/>
            <person name="Medema M.H."/>
            <person name="Devos D.P."/>
            <person name="Kaster A.-K."/>
            <person name="Ovreas L."/>
            <person name="Rohde M."/>
            <person name="Galperin M.Y."/>
            <person name="Jogler C."/>
        </authorList>
    </citation>
    <scope>NUCLEOTIDE SEQUENCE [LARGE SCALE GENOMIC DNA]</scope>
    <source>
        <strain evidence="7 8">Mal4</strain>
    </source>
</reference>
<dbReference type="Gene3D" id="3.40.30.10">
    <property type="entry name" value="Glutaredoxin"/>
    <property type="match status" value="1"/>
</dbReference>
<dbReference type="SUPFAM" id="SSF52833">
    <property type="entry name" value="Thioredoxin-like"/>
    <property type="match status" value="1"/>
</dbReference>
<keyword evidence="3" id="KW-0249">Electron transport</keyword>
<dbReference type="PANTHER" id="PTHR45663:SF11">
    <property type="entry name" value="GEO12009P1"/>
    <property type="match status" value="1"/>
</dbReference>
<evidence type="ECO:0000259" key="6">
    <source>
        <dbReference type="PROSITE" id="PS51352"/>
    </source>
</evidence>
<dbReference type="PANTHER" id="PTHR45663">
    <property type="entry name" value="GEO12009P1"/>
    <property type="match status" value="1"/>
</dbReference>
<name>A0A517ZE24_9PLAN</name>
<keyword evidence="2" id="KW-0813">Transport</keyword>
<dbReference type="GO" id="GO:0015035">
    <property type="term" value="F:protein-disulfide reductase activity"/>
    <property type="evidence" value="ECO:0007669"/>
    <property type="project" value="UniProtKB-ARBA"/>
</dbReference>
<dbReference type="GO" id="GO:0005737">
    <property type="term" value="C:cytoplasm"/>
    <property type="evidence" value="ECO:0007669"/>
    <property type="project" value="TreeGrafter"/>
</dbReference>
<dbReference type="CDD" id="cd02956">
    <property type="entry name" value="ybbN"/>
    <property type="match status" value="1"/>
</dbReference>
<dbReference type="KEGG" id="mri:Mal4_50880"/>
<sequence length="287" mass="31020">MAEANAWVIETNTGNFDRDVMERSDSVPVVVDFWAQWCGPCRMLGPVLEQLAAEYDGKFVLAKVESDANPQLAAAFGVQSIPFVVAVSDRKIIDQFAGALPEPQIRAWLDGILPSEAEQLVAKAAGQEENAPAEAEATLRQALELESDHSGARIALARVLLKLNRYDESAAILDELEQRGFLEPEAQKVKSALQVESIAEQTGGVDAARAAAEENPDDLELRIRLADALAAEGEYQEALDLCLSVIQQDRSGAGVPARDTMLNVINLLGSSSDLAGEYRRKLASALY</sequence>
<gene>
    <name evidence="7" type="primary">trxA_4</name>
    <name evidence="7" type="ORF">Mal4_50880</name>
</gene>
<dbReference type="RefSeq" id="WP_145371991.1">
    <property type="nucleotide sequence ID" value="NZ_CP036275.1"/>
</dbReference>
<feature type="domain" description="Thioredoxin" evidence="6">
    <location>
        <begin position="1"/>
        <end position="114"/>
    </location>
</feature>
<protein>
    <submittedName>
        <fullName evidence="7">Thioredoxin</fullName>
    </submittedName>
</protein>